<keyword evidence="2" id="KW-0812">Transmembrane</keyword>
<evidence type="ECO:0000256" key="1">
    <source>
        <dbReference type="SAM" id="MobiDB-lite"/>
    </source>
</evidence>
<dbReference type="RefSeq" id="WP_229715839.1">
    <property type="nucleotide sequence ID" value="NZ_BMMX01000011.1"/>
</dbReference>
<evidence type="ECO:0000256" key="2">
    <source>
        <dbReference type="SAM" id="Phobius"/>
    </source>
</evidence>
<keyword evidence="4" id="KW-1185">Reference proteome</keyword>
<sequence length="218" mass="23061">MSQHGPHPGKPWPDGSDEPYTEPADPWRDAAASPEGAWGGHPPSLPPMSDSSGPYAPPPYRADPAPGWDPPAPRPRRNAPMVALVVVLTLLVCGGLVVSGVLISRATRNAAAGEAPASTPTAGATTSEVAAPEPRSSSDARFVEEGQCVRNEGTADEPEMTIVGCASGTYEVLRRVDGKTTGEADAEAKCRGVDGYTKWYFYDSELDELDFVLCLRDR</sequence>
<dbReference type="AlphaFoldDB" id="A0A8J3C0M6"/>
<feature type="transmembrane region" description="Helical" evidence="2">
    <location>
        <begin position="81"/>
        <end position="103"/>
    </location>
</feature>
<protein>
    <submittedName>
        <fullName evidence="3">Uncharacterized protein</fullName>
    </submittedName>
</protein>
<evidence type="ECO:0000313" key="4">
    <source>
        <dbReference type="Proteomes" id="UP000656042"/>
    </source>
</evidence>
<reference evidence="3" key="2">
    <citation type="submission" date="2020-09" db="EMBL/GenBank/DDBJ databases">
        <authorList>
            <person name="Sun Q."/>
            <person name="Zhou Y."/>
        </authorList>
    </citation>
    <scope>NUCLEOTIDE SEQUENCE</scope>
    <source>
        <strain evidence="3">CGMCC 4.7299</strain>
    </source>
</reference>
<organism evidence="3 4">
    <name type="scientific">Mangrovihabitans endophyticus</name>
    <dbReference type="NCBI Taxonomy" id="1751298"/>
    <lineage>
        <taxon>Bacteria</taxon>
        <taxon>Bacillati</taxon>
        <taxon>Actinomycetota</taxon>
        <taxon>Actinomycetes</taxon>
        <taxon>Micromonosporales</taxon>
        <taxon>Micromonosporaceae</taxon>
        <taxon>Mangrovihabitans</taxon>
    </lineage>
</organism>
<gene>
    <name evidence="3" type="ORF">GCM10012284_29470</name>
</gene>
<accession>A0A8J3C0M6</accession>
<evidence type="ECO:0000313" key="3">
    <source>
        <dbReference type="EMBL" id="GGK93636.1"/>
    </source>
</evidence>
<feature type="region of interest" description="Disordered" evidence="1">
    <location>
        <begin position="109"/>
        <end position="140"/>
    </location>
</feature>
<name>A0A8J3C0M6_9ACTN</name>
<dbReference type="Proteomes" id="UP000656042">
    <property type="component" value="Unassembled WGS sequence"/>
</dbReference>
<keyword evidence="2" id="KW-0472">Membrane</keyword>
<feature type="compositionally biased region" description="Pro residues" evidence="1">
    <location>
        <begin position="55"/>
        <end position="73"/>
    </location>
</feature>
<proteinExistence type="predicted"/>
<keyword evidence="2" id="KW-1133">Transmembrane helix</keyword>
<dbReference type="EMBL" id="BMMX01000011">
    <property type="protein sequence ID" value="GGK93636.1"/>
    <property type="molecule type" value="Genomic_DNA"/>
</dbReference>
<comment type="caution">
    <text evidence="3">The sequence shown here is derived from an EMBL/GenBank/DDBJ whole genome shotgun (WGS) entry which is preliminary data.</text>
</comment>
<reference evidence="3" key="1">
    <citation type="journal article" date="2014" name="Int. J. Syst. Evol. Microbiol.">
        <title>Complete genome sequence of Corynebacterium casei LMG S-19264T (=DSM 44701T), isolated from a smear-ripened cheese.</title>
        <authorList>
            <consortium name="US DOE Joint Genome Institute (JGI-PGF)"/>
            <person name="Walter F."/>
            <person name="Albersmeier A."/>
            <person name="Kalinowski J."/>
            <person name="Ruckert C."/>
        </authorList>
    </citation>
    <scope>NUCLEOTIDE SEQUENCE</scope>
    <source>
        <strain evidence="3">CGMCC 4.7299</strain>
    </source>
</reference>
<feature type="compositionally biased region" description="Low complexity" evidence="1">
    <location>
        <begin position="110"/>
        <end position="128"/>
    </location>
</feature>
<feature type="region of interest" description="Disordered" evidence="1">
    <location>
        <begin position="1"/>
        <end position="73"/>
    </location>
</feature>